<dbReference type="PANTHER" id="PTHR33452">
    <property type="entry name" value="OXIDOREDUCTASE CATD-RELATED"/>
    <property type="match status" value="1"/>
</dbReference>
<reference evidence="8 9" key="1">
    <citation type="journal article" date="2011" name="Stand. Genomic Sci.">
        <title>High quality draft genome sequence of Segniliparus rugosus CDC 945(T)= (ATCC BAA-974(T)).</title>
        <authorList>
            <person name="Earl A.M."/>
            <person name="Desjardins C.A."/>
            <person name="Fitzgerald M.G."/>
            <person name="Arachchi H.M."/>
            <person name="Zeng Q."/>
            <person name="Mehta T."/>
            <person name="Griggs A."/>
            <person name="Birren B.W."/>
            <person name="Toney N.C."/>
            <person name="Carr J."/>
            <person name="Posey J."/>
            <person name="Butler W.R."/>
        </authorList>
    </citation>
    <scope>NUCLEOTIDE SEQUENCE [LARGE SCALE GENOMIC DNA]</scope>
    <source>
        <strain evidence="9">ATCC BAA-974 / DSM 45345 / CCUG 50838 / CIP 108380 / JCM 13579 / CDC 945</strain>
    </source>
</reference>
<dbReference type="eggNOG" id="COG2259">
    <property type="taxonomic scope" value="Bacteria"/>
</dbReference>
<proteinExistence type="inferred from homology"/>
<dbReference type="Pfam" id="PF07681">
    <property type="entry name" value="DoxX"/>
    <property type="match status" value="1"/>
</dbReference>
<evidence type="ECO:0000313" key="8">
    <source>
        <dbReference type="EMBL" id="EFV14695.1"/>
    </source>
</evidence>
<comment type="caution">
    <text evidence="8">The sequence shown here is derived from an EMBL/GenBank/DDBJ whole genome shotgun (WGS) entry which is preliminary data.</text>
</comment>
<accession>E5XLT3</accession>
<dbReference type="InterPro" id="IPR051907">
    <property type="entry name" value="DoxX-like_oxidoreductase"/>
</dbReference>
<keyword evidence="6 7" id="KW-0472">Membrane</keyword>
<name>E5XLT3_SEGRC</name>
<evidence type="ECO:0000256" key="3">
    <source>
        <dbReference type="ARBA" id="ARBA00022475"/>
    </source>
</evidence>
<dbReference type="PANTHER" id="PTHR33452:SF1">
    <property type="entry name" value="INNER MEMBRANE PROTEIN YPHA-RELATED"/>
    <property type="match status" value="1"/>
</dbReference>
<evidence type="ECO:0008006" key="10">
    <source>
        <dbReference type="Google" id="ProtNLM"/>
    </source>
</evidence>
<feature type="transmembrane region" description="Helical" evidence="7">
    <location>
        <begin position="116"/>
        <end position="135"/>
    </location>
</feature>
<evidence type="ECO:0000313" key="9">
    <source>
        <dbReference type="Proteomes" id="UP000004816"/>
    </source>
</evidence>
<dbReference type="OrthoDB" id="346004at2"/>
<keyword evidence="4 7" id="KW-0812">Transmembrane</keyword>
<protein>
    <recommendedName>
        <fullName evidence="10">DoxX family protein</fullName>
    </recommendedName>
</protein>
<comment type="similarity">
    <text evidence="2">Belongs to the DoxX family.</text>
</comment>
<feature type="transmembrane region" description="Helical" evidence="7">
    <location>
        <begin position="79"/>
        <end position="96"/>
    </location>
</feature>
<evidence type="ECO:0000256" key="1">
    <source>
        <dbReference type="ARBA" id="ARBA00004651"/>
    </source>
</evidence>
<dbReference type="STRING" id="679197.HMPREF9336_00452"/>
<evidence type="ECO:0000256" key="5">
    <source>
        <dbReference type="ARBA" id="ARBA00022989"/>
    </source>
</evidence>
<evidence type="ECO:0000256" key="2">
    <source>
        <dbReference type="ARBA" id="ARBA00006679"/>
    </source>
</evidence>
<keyword evidence="5 7" id="KW-1133">Transmembrane helix</keyword>
<dbReference type="Proteomes" id="UP000004816">
    <property type="component" value="Unassembled WGS sequence"/>
</dbReference>
<keyword evidence="3" id="KW-1003">Cell membrane</keyword>
<dbReference type="GO" id="GO:0005886">
    <property type="term" value="C:plasma membrane"/>
    <property type="evidence" value="ECO:0007669"/>
    <property type="project" value="UniProtKB-SubCell"/>
</dbReference>
<evidence type="ECO:0000256" key="4">
    <source>
        <dbReference type="ARBA" id="ARBA00022692"/>
    </source>
</evidence>
<dbReference type="EMBL" id="ACZI02000003">
    <property type="protein sequence ID" value="EFV14695.1"/>
    <property type="molecule type" value="Genomic_DNA"/>
</dbReference>
<dbReference type="InterPro" id="IPR032808">
    <property type="entry name" value="DoxX"/>
</dbReference>
<keyword evidence="9" id="KW-1185">Reference proteome</keyword>
<sequence length="157" mass="16121">MSAKVRDVGLLLARLGFAAALLPHGWQKVHDYGFSNVAASFGQMGVPLPELSAAVAIVGELLAPLLVAFGLLTPFAGAATGIAMVGALLTAPGHLFKGPHFSGGLANLFDPNAVPGWAGAPAFFFLLLALVLAVAGPGKLSLDEALFKRSEWFAEKG</sequence>
<dbReference type="AlphaFoldDB" id="E5XLT3"/>
<dbReference type="HOGENOM" id="CLU_058421_3_2_11"/>
<dbReference type="RefSeq" id="WP_007467412.1">
    <property type="nucleotide sequence ID" value="NZ_KI391954.1"/>
</dbReference>
<organism evidence="8 9">
    <name type="scientific">Segniliparus rugosus (strain ATCC BAA-974 / DSM 45345 / CCUG 50838 / CIP 108380 / JCM 13579 / CDC 945)</name>
    <dbReference type="NCBI Taxonomy" id="679197"/>
    <lineage>
        <taxon>Bacteria</taxon>
        <taxon>Bacillati</taxon>
        <taxon>Actinomycetota</taxon>
        <taxon>Actinomycetes</taxon>
        <taxon>Mycobacteriales</taxon>
        <taxon>Segniliparaceae</taxon>
        <taxon>Segniliparus</taxon>
    </lineage>
</organism>
<gene>
    <name evidence="8" type="ORF">HMPREF9336_00452</name>
</gene>
<evidence type="ECO:0000256" key="7">
    <source>
        <dbReference type="SAM" id="Phobius"/>
    </source>
</evidence>
<evidence type="ECO:0000256" key="6">
    <source>
        <dbReference type="ARBA" id="ARBA00023136"/>
    </source>
</evidence>
<comment type="subcellular location">
    <subcellularLocation>
        <location evidence="1">Cell membrane</location>
        <topology evidence="1">Multi-pass membrane protein</topology>
    </subcellularLocation>
</comment>
<feature type="transmembrane region" description="Helical" evidence="7">
    <location>
        <begin position="51"/>
        <end position="72"/>
    </location>
</feature>